<proteinExistence type="predicted"/>
<keyword evidence="3" id="KW-1185">Reference proteome</keyword>
<dbReference type="InterPro" id="IPR000477">
    <property type="entry name" value="RT_dom"/>
</dbReference>
<evidence type="ECO:0000259" key="1">
    <source>
        <dbReference type="Pfam" id="PF00078"/>
    </source>
</evidence>
<organism evidence="2 3">
    <name type="scientific">Dipteronia dyeriana</name>
    <dbReference type="NCBI Taxonomy" id="168575"/>
    <lineage>
        <taxon>Eukaryota</taxon>
        <taxon>Viridiplantae</taxon>
        <taxon>Streptophyta</taxon>
        <taxon>Embryophyta</taxon>
        <taxon>Tracheophyta</taxon>
        <taxon>Spermatophyta</taxon>
        <taxon>Magnoliopsida</taxon>
        <taxon>eudicotyledons</taxon>
        <taxon>Gunneridae</taxon>
        <taxon>Pentapetalae</taxon>
        <taxon>rosids</taxon>
        <taxon>malvids</taxon>
        <taxon>Sapindales</taxon>
        <taxon>Sapindaceae</taxon>
        <taxon>Hippocastanoideae</taxon>
        <taxon>Acereae</taxon>
        <taxon>Dipteronia</taxon>
    </lineage>
</organism>
<dbReference type="AlphaFoldDB" id="A0AAD9X275"/>
<gene>
    <name evidence="2" type="ORF">Ddye_011265</name>
</gene>
<evidence type="ECO:0000313" key="3">
    <source>
        <dbReference type="Proteomes" id="UP001280121"/>
    </source>
</evidence>
<reference evidence="2" key="1">
    <citation type="journal article" date="2023" name="Plant J.">
        <title>Genome sequences and population genomics provide insights into the demographic history, inbreeding, and mutation load of two 'living fossil' tree species of Dipteronia.</title>
        <authorList>
            <person name="Feng Y."/>
            <person name="Comes H.P."/>
            <person name="Chen J."/>
            <person name="Zhu S."/>
            <person name="Lu R."/>
            <person name="Zhang X."/>
            <person name="Li P."/>
            <person name="Qiu J."/>
            <person name="Olsen K.M."/>
            <person name="Qiu Y."/>
        </authorList>
    </citation>
    <scope>NUCLEOTIDE SEQUENCE</scope>
    <source>
        <strain evidence="2">KIB01</strain>
    </source>
</reference>
<dbReference type="PANTHER" id="PTHR31635">
    <property type="entry name" value="REVERSE TRANSCRIPTASE DOMAIN-CONTAINING PROTEIN-RELATED"/>
    <property type="match status" value="1"/>
</dbReference>
<protein>
    <recommendedName>
        <fullName evidence="1">Reverse transcriptase domain-containing protein</fullName>
    </recommendedName>
</protein>
<evidence type="ECO:0000313" key="2">
    <source>
        <dbReference type="EMBL" id="KAK2651409.1"/>
    </source>
</evidence>
<comment type="caution">
    <text evidence="2">The sequence shown here is derived from an EMBL/GenBank/DDBJ whole genome shotgun (WGS) entry which is preliminary data.</text>
</comment>
<feature type="domain" description="Reverse transcriptase" evidence="1">
    <location>
        <begin position="55"/>
        <end position="151"/>
    </location>
</feature>
<dbReference type="Pfam" id="PF00078">
    <property type="entry name" value="RVT_1"/>
    <property type="match status" value="1"/>
</dbReference>
<sequence length="185" mass="20864">MSPTKAPDQNGLPAFFYQKLWPIVGSHFTKACLGVLNDGHDLDVVNRILITLIPKVKRAERITDFRSSSLCKVLHKILDKALANRFRGILGDVISKMQSVFIPGRLIFDNDIVGCECMHALKRWKKGSRGALALKLDMSKAYDRVECDFLVGLVPVFGGVRRRKGRRLHWGSWKKLCISKSIMKG</sequence>
<dbReference type="PANTHER" id="PTHR31635:SF196">
    <property type="entry name" value="REVERSE TRANSCRIPTASE DOMAIN-CONTAINING PROTEIN-RELATED"/>
    <property type="match status" value="1"/>
</dbReference>
<accession>A0AAD9X275</accession>
<dbReference type="Proteomes" id="UP001280121">
    <property type="component" value="Unassembled WGS sequence"/>
</dbReference>
<name>A0AAD9X275_9ROSI</name>
<dbReference type="EMBL" id="JANJYI010000004">
    <property type="protein sequence ID" value="KAK2651409.1"/>
    <property type="molecule type" value="Genomic_DNA"/>
</dbReference>